<sequence length="271" mass="29990">MEKEAFPNEDELHVASALVLLSTTHPPSPKMKSISEISQIDALSYTTPVMDSKSKSSDSSIVTAAAADDYDDASFAEAKARARQMKMIRMIRVINKLKAVRRRRSKNLCISNCLKISSGKSKTATSLTTSSTSASSCVSIDYSALGDISSREASANRGVLKERVDCVRRRKMKICSPHMWRRAEAILKIVEARRGEEDRAGGKTDPYVYVLEDLPSSKVSIFNLSITRRRYVGVWGNEKTFPTLSLMARDVLNIQASSIASKALFSERDIK</sequence>
<evidence type="ECO:0000259" key="1">
    <source>
        <dbReference type="Pfam" id="PF05699"/>
    </source>
</evidence>
<dbReference type="Pfam" id="PF05699">
    <property type="entry name" value="Dimer_Tnp_hAT"/>
    <property type="match status" value="1"/>
</dbReference>
<feature type="domain" description="HAT C-terminal dimerisation" evidence="1">
    <location>
        <begin position="237"/>
        <end position="268"/>
    </location>
</feature>
<dbReference type="EMBL" id="JAVYJV010000005">
    <property type="protein sequence ID" value="KAK4371491.1"/>
    <property type="molecule type" value="Genomic_DNA"/>
</dbReference>
<dbReference type="GO" id="GO:0046983">
    <property type="term" value="F:protein dimerization activity"/>
    <property type="evidence" value="ECO:0007669"/>
    <property type="project" value="InterPro"/>
</dbReference>
<protein>
    <recommendedName>
        <fullName evidence="1">HAT C-terminal dimerisation domain-containing protein</fullName>
    </recommendedName>
</protein>
<evidence type="ECO:0000313" key="2">
    <source>
        <dbReference type="EMBL" id="KAK4371491.1"/>
    </source>
</evidence>
<dbReference type="PANTHER" id="PTHR34799:SF2">
    <property type="entry name" value="OS07G0656300 PROTEIN"/>
    <property type="match status" value="1"/>
</dbReference>
<accession>A0AAE1SKT9</accession>
<proteinExistence type="predicted"/>
<evidence type="ECO:0000313" key="3">
    <source>
        <dbReference type="Proteomes" id="UP001291623"/>
    </source>
</evidence>
<organism evidence="2 3">
    <name type="scientific">Anisodus tanguticus</name>
    <dbReference type="NCBI Taxonomy" id="243964"/>
    <lineage>
        <taxon>Eukaryota</taxon>
        <taxon>Viridiplantae</taxon>
        <taxon>Streptophyta</taxon>
        <taxon>Embryophyta</taxon>
        <taxon>Tracheophyta</taxon>
        <taxon>Spermatophyta</taxon>
        <taxon>Magnoliopsida</taxon>
        <taxon>eudicotyledons</taxon>
        <taxon>Gunneridae</taxon>
        <taxon>Pentapetalae</taxon>
        <taxon>asterids</taxon>
        <taxon>lamiids</taxon>
        <taxon>Solanales</taxon>
        <taxon>Solanaceae</taxon>
        <taxon>Solanoideae</taxon>
        <taxon>Hyoscyameae</taxon>
        <taxon>Anisodus</taxon>
    </lineage>
</organism>
<dbReference type="InterPro" id="IPR008906">
    <property type="entry name" value="HATC_C_dom"/>
</dbReference>
<reference evidence="2" key="1">
    <citation type="submission" date="2023-12" db="EMBL/GenBank/DDBJ databases">
        <title>Genome assembly of Anisodus tanguticus.</title>
        <authorList>
            <person name="Wang Y.-J."/>
        </authorList>
    </citation>
    <scope>NUCLEOTIDE SEQUENCE</scope>
    <source>
        <strain evidence="2">KB-2021</strain>
        <tissue evidence="2">Leaf</tissue>
    </source>
</reference>
<dbReference type="AlphaFoldDB" id="A0AAE1SKT9"/>
<dbReference type="PANTHER" id="PTHR34799">
    <property type="entry name" value="OS07G0656300 PROTEIN"/>
    <property type="match status" value="1"/>
</dbReference>
<dbReference type="Proteomes" id="UP001291623">
    <property type="component" value="Unassembled WGS sequence"/>
</dbReference>
<comment type="caution">
    <text evidence="2">The sequence shown here is derived from an EMBL/GenBank/DDBJ whole genome shotgun (WGS) entry which is preliminary data.</text>
</comment>
<keyword evidence="3" id="KW-1185">Reference proteome</keyword>
<name>A0AAE1SKT9_9SOLA</name>
<gene>
    <name evidence="2" type="ORF">RND71_010966</name>
</gene>